<dbReference type="EMBL" id="CAVMJV010000111">
    <property type="protein sequence ID" value="CAK5102073.1"/>
    <property type="molecule type" value="Genomic_DNA"/>
</dbReference>
<keyword evidence="2" id="KW-1185">Reference proteome</keyword>
<name>A0ACB1AT43_MELEN</name>
<organism evidence="1 2">
    <name type="scientific">Meloidogyne enterolobii</name>
    <name type="common">Root-knot nematode worm</name>
    <name type="synonym">Meloidogyne mayaguensis</name>
    <dbReference type="NCBI Taxonomy" id="390850"/>
    <lineage>
        <taxon>Eukaryota</taxon>
        <taxon>Metazoa</taxon>
        <taxon>Ecdysozoa</taxon>
        <taxon>Nematoda</taxon>
        <taxon>Chromadorea</taxon>
        <taxon>Rhabditida</taxon>
        <taxon>Tylenchina</taxon>
        <taxon>Tylenchomorpha</taxon>
        <taxon>Tylenchoidea</taxon>
        <taxon>Meloidogynidae</taxon>
        <taxon>Meloidogyninae</taxon>
        <taxon>Meloidogyne</taxon>
    </lineage>
</organism>
<sequence>MSVIQKERNLKRIQHMEQHTRTELSQIRERTDYNDIVQYILVIQRLALNENGFENLTIDFNVLERIIVAYIYGK</sequence>
<comment type="caution">
    <text evidence="1">The sequence shown here is derived from an EMBL/GenBank/DDBJ whole genome shotgun (WGS) entry which is preliminary data.</text>
</comment>
<gene>
    <name evidence="1" type="ORF">MENTE1834_LOCUS42439</name>
</gene>
<reference evidence="1" key="1">
    <citation type="submission" date="2023-11" db="EMBL/GenBank/DDBJ databases">
        <authorList>
            <person name="Poullet M."/>
        </authorList>
    </citation>
    <scope>NUCLEOTIDE SEQUENCE</scope>
    <source>
        <strain evidence="1">E1834</strain>
    </source>
</reference>
<proteinExistence type="predicted"/>
<protein>
    <submittedName>
        <fullName evidence="1">Uncharacterized protein</fullName>
    </submittedName>
</protein>
<accession>A0ACB1AT43</accession>
<evidence type="ECO:0000313" key="1">
    <source>
        <dbReference type="EMBL" id="CAK5102073.1"/>
    </source>
</evidence>
<dbReference type="Proteomes" id="UP001497535">
    <property type="component" value="Unassembled WGS sequence"/>
</dbReference>
<evidence type="ECO:0000313" key="2">
    <source>
        <dbReference type="Proteomes" id="UP001497535"/>
    </source>
</evidence>